<organism evidence="3 4">
    <name type="scientific">Phakopsora pachyrhizi</name>
    <name type="common">Asian soybean rust disease fungus</name>
    <dbReference type="NCBI Taxonomy" id="170000"/>
    <lineage>
        <taxon>Eukaryota</taxon>
        <taxon>Fungi</taxon>
        <taxon>Dikarya</taxon>
        <taxon>Basidiomycota</taxon>
        <taxon>Pucciniomycotina</taxon>
        <taxon>Pucciniomycetes</taxon>
        <taxon>Pucciniales</taxon>
        <taxon>Phakopsoraceae</taxon>
        <taxon>Phakopsora</taxon>
    </lineage>
</organism>
<sequence length="600" mass="67319">MKDSKDSEKFSTYQPLAGDDPYNQMVQQQLLVQPDAFNFYSDDEASTAATALRINRHRKPTIYKSIRDVTFGFLIATIFWTIPKLIEVINHQAYDGNPPVDNESSDPLFPSGSEIGFQGPTSYGSEPFVAVTAPKSPEFQSYFPIVSPSNSEKYKSFDPIRSWGYLSPFHSLPSNTFGLSSSSPQVPKTCKLKQVHMLHRHGARYPTSSKEPADFAKRIKSTKSFNAKGNLQFLNNWNYSLGVEILTPFGRSQLFNLGVGFREKYGHLLDRIKDAKKLVFRTTSQHRMLHSALNFAAGFFGVPYEDQYHQSIIIEAPKHNNTLAPYFTCPNNKEAKNTLVSKIMSNWSKIYLAEALERLQPNVEGYQLTSQDLVSMQQLCAYETVSLGWSDFCDLFTKKEFQGFSYYSDLTFWYAYSFGSPSAAAIGKGWVQELVSRLSKTPISDYDSSTNSTLNSNPKTFPLDQPIYVDATHDTVISSIVVTLNLTSLAAEGPLPTRFIPKKQSFYSSQISPFAANLQTQVVECDGEEKIRFLLNDSPVPLTGLRGCKDDEQGFCSLSTTIESLNQRFKEIDYSYDCNHNYDYVPPIGGGGIVNGRPPV</sequence>
<dbReference type="Pfam" id="PF00328">
    <property type="entry name" value="His_Phos_2"/>
    <property type="match status" value="1"/>
</dbReference>
<protein>
    <submittedName>
        <fullName evidence="3">Histidine phosphatase superfamily</fullName>
    </submittedName>
</protein>
<evidence type="ECO:0000256" key="1">
    <source>
        <dbReference type="ARBA" id="ARBA00022801"/>
    </source>
</evidence>
<dbReference type="Proteomes" id="UP001153365">
    <property type="component" value="Unassembled WGS sequence"/>
</dbReference>
<keyword evidence="4" id="KW-1185">Reference proteome</keyword>
<dbReference type="EMBL" id="CALTRL010006297">
    <property type="protein sequence ID" value="CAH7690443.1"/>
    <property type="molecule type" value="Genomic_DNA"/>
</dbReference>
<evidence type="ECO:0000313" key="3">
    <source>
        <dbReference type="EMBL" id="CAH7690443.1"/>
    </source>
</evidence>
<dbReference type="InterPro" id="IPR029033">
    <property type="entry name" value="His_PPase_superfam"/>
</dbReference>
<comment type="caution">
    <text evidence="3">The sequence shown here is derived from an EMBL/GenBank/DDBJ whole genome shotgun (WGS) entry which is preliminary data.</text>
</comment>
<dbReference type="AlphaFoldDB" id="A0AAV0BUD6"/>
<dbReference type="PROSITE" id="PS00616">
    <property type="entry name" value="HIS_ACID_PHOSPHAT_1"/>
    <property type="match status" value="1"/>
</dbReference>
<name>A0AAV0BUD6_PHAPC</name>
<dbReference type="SUPFAM" id="SSF53254">
    <property type="entry name" value="Phosphoglycerate mutase-like"/>
    <property type="match status" value="1"/>
</dbReference>
<dbReference type="GO" id="GO:0003993">
    <property type="term" value="F:acid phosphatase activity"/>
    <property type="evidence" value="ECO:0007669"/>
    <property type="project" value="TreeGrafter"/>
</dbReference>
<reference evidence="3" key="1">
    <citation type="submission" date="2022-06" db="EMBL/GenBank/DDBJ databases">
        <authorList>
            <consortium name="SYNGENTA / RWTH Aachen University"/>
        </authorList>
    </citation>
    <scope>NUCLEOTIDE SEQUENCE</scope>
</reference>
<dbReference type="FunFam" id="3.40.50.1240:FF:000033">
    <property type="entry name" value="Chromosome 12, whole genome shotgun sequence"/>
    <property type="match status" value="1"/>
</dbReference>
<evidence type="ECO:0000313" key="4">
    <source>
        <dbReference type="Proteomes" id="UP001153365"/>
    </source>
</evidence>
<dbReference type="InterPro" id="IPR033379">
    <property type="entry name" value="Acid_Pase_AS"/>
</dbReference>
<dbReference type="Gene3D" id="3.40.50.1240">
    <property type="entry name" value="Phosphoglycerate mutase-like"/>
    <property type="match status" value="1"/>
</dbReference>
<keyword evidence="1" id="KW-0378">Hydrolase</keyword>
<proteinExistence type="predicted"/>
<feature type="region of interest" description="Disordered" evidence="2">
    <location>
        <begin position="1"/>
        <end position="20"/>
    </location>
</feature>
<dbReference type="PANTHER" id="PTHR20963">
    <property type="entry name" value="MULTIPLE INOSITOL POLYPHOSPHATE PHOSPHATASE-RELATED"/>
    <property type="match status" value="1"/>
</dbReference>
<dbReference type="CDD" id="cd07061">
    <property type="entry name" value="HP_HAP_like"/>
    <property type="match status" value="1"/>
</dbReference>
<evidence type="ECO:0000256" key="2">
    <source>
        <dbReference type="SAM" id="MobiDB-lite"/>
    </source>
</evidence>
<gene>
    <name evidence="3" type="ORF">PPACK8108_LOCUS25795</name>
</gene>
<dbReference type="InterPro" id="IPR000560">
    <property type="entry name" value="His_Pase_clade-2"/>
</dbReference>
<accession>A0AAV0BUD6</accession>
<dbReference type="PANTHER" id="PTHR20963:SF42">
    <property type="entry name" value="PHOSPHOGLYCERATE MUTASE-LIKE PROTEIN"/>
    <property type="match status" value="1"/>
</dbReference>